<dbReference type="InterPro" id="IPR019546">
    <property type="entry name" value="TAT_signal_bac_arc"/>
</dbReference>
<feature type="domain" description="DJ-1/PfpI" evidence="1">
    <location>
        <begin position="37"/>
        <end position="206"/>
    </location>
</feature>
<dbReference type="AlphaFoldDB" id="A0A3R9F224"/>
<comment type="caution">
    <text evidence="2">The sequence shown here is derived from an EMBL/GenBank/DDBJ whole genome shotgun (WGS) entry which is preliminary data.</text>
</comment>
<dbReference type="Proteomes" id="UP000267081">
    <property type="component" value="Unassembled WGS sequence"/>
</dbReference>
<dbReference type="OrthoDB" id="4265717at2"/>
<dbReference type="Pfam" id="PF01965">
    <property type="entry name" value="DJ-1_PfpI"/>
    <property type="match status" value="1"/>
</dbReference>
<dbReference type="InterPro" id="IPR052158">
    <property type="entry name" value="INH-QAR"/>
</dbReference>
<gene>
    <name evidence="2" type="ORF">EIY87_34420</name>
</gene>
<name>A0A3R9F224_9PSEU</name>
<keyword evidence="3" id="KW-1185">Reference proteome</keyword>
<dbReference type="SUPFAM" id="SSF52317">
    <property type="entry name" value="Class I glutamine amidotransferase-like"/>
    <property type="match status" value="1"/>
</dbReference>
<dbReference type="InterPro" id="IPR006311">
    <property type="entry name" value="TAT_signal"/>
</dbReference>
<protein>
    <submittedName>
        <fullName evidence="2">DJ-1/PfpI family protein</fullName>
    </submittedName>
</protein>
<dbReference type="PROSITE" id="PS51318">
    <property type="entry name" value="TAT"/>
    <property type="match status" value="1"/>
</dbReference>
<reference evidence="2 3" key="1">
    <citation type="submission" date="2018-12" db="EMBL/GenBank/DDBJ databases">
        <title>Amycolatopsis eburnea sp. nov. actinomycete associate with arbuscular mycorrhiza fungal spore.</title>
        <authorList>
            <person name="Lumyong S."/>
            <person name="Chaiya L."/>
        </authorList>
    </citation>
    <scope>NUCLEOTIDE SEQUENCE [LARGE SCALE GENOMIC DNA]</scope>
    <source>
        <strain evidence="2 3">GLM-1</strain>
    </source>
</reference>
<dbReference type="EMBL" id="RSEC01000059">
    <property type="protein sequence ID" value="RSD11846.1"/>
    <property type="molecule type" value="Genomic_DNA"/>
</dbReference>
<dbReference type="GO" id="GO:0006355">
    <property type="term" value="P:regulation of DNA-templated transcription"/>
    <property type="evidence" value="ECO:0007669"/>
    <property type="project" value="TreeGrafter"/>
</dbReference>
<dbReference type="PANTHER" id="PTHR43130:SF2">
    <property type="entry name" value="DJ-1_PFPI DOMAIN-CONTAINING PROTEIN"/>
    <property type="match status" value="1"/>
</dbReference>
<dbReference type="NCBIfam" id="TIGR01409">
    <property type="entry name" value="TAT_signal_seq"/>
    <property type="match status" value="1"/>
</dbReference>
<dbReference type="PANTHER" id="PTHR43130">
    <property type="entry name" value="ARAC-FAMILY TRANSCRIPTIONAL REGULATOR"/>
    <property type="match status" value="1"/>
</dbReference>
<evidence type="ECO:0000259" key="1">
    <source>
        <dbReference type="Pfam" id="PF01965"/>
    </source>
</evidence>
<evidence type="ECO:0000313" key="3">
    <source>
        <dbReference type="Proteomes" id="UP000267081"/>
    </source>
</evidence>
<accession>A0A3R9F224</accession>
<evidence type="ECO:0000313" key="2">
    <source>
        <dbReference type="EMBL" id="RSD11846.1"/>
    </source>
</evidence>
<dbReference type="InterPro" id="IPR029062">
    <property type="entry name" value="Class_I_gatase-like"/>
</dbReference>
<dbReference type="RefSeq" id="WP_125314071.1">
    <property type="nucleotide sequence ID" value="NZ_RSEC01000059.1"/>
</dbReference>
<dbReference type="CDD" id="cd03139">
    <property type="entry name" value="GATase1_PfpI_2"/>
    <property type="match status" value="1"/>
</dbReference>
<sequence>MERRDFLRLSAASTGTAALASLGTAGTASAGQRGRLRVQILLFDGVEEQDVIGPLAVLGHAGHQNGQAHVTLVKRGAPGEVTGTFGTRFAVATTWSPDAAVDVLIVPGGGYAMKDGPGVHALIKDTAFLRDLGRARHAVVAGVCTGVLVLAAAGLTKGRPCTTHHLAKADLAAQQARVIDARVVDDGDLVTAGGVTSGLDLALWLVTRELGAETAVGVESVLEYEQRGAVWRRP</sequence>
<dbReference type="InterPro" id="IPR002818">
    <property type="entry name" value="DJ-1/PfpI"/>
</dbReference>
<organism evidence="2 3">
    <name type="scientific">Amycolatopsis eburnea</name>
    <dbReference type="NCBI Taxonomy" id="2267691"/>
    <lineage>
        <taxon>Bacteria</taxon>
        <taxon>Bacillati</taxon>
        <taxon>Actinomycetota</taxon>
        <taxon>Actinomycetes</taxon>
        <taxon>Pseudonocardiales</taxon>
        <taxon>Pseudonocardiaceae</taxon>
        <taxon>Amycolatopsis</taxon>
    </lineage>
</organism>
<dbReference type="Gene3D" id="3.40.50.880">
    <property type="match status" value="1"/>
</dbReference>
<proteinExistence type="predicted"/>